<proteinExistence type="predicted"/>
<accession>A0A2D4JJP5</accession>
<evidence type="ECO:0000313" key="1">
    <source>
        <dbReference type="EMBL" id="LAA96728.1"/>
    </source>
</evidence>
<dbReference type="EMBL" id="IACK01205775">
    <property type="protein sequence ID" value="LAA96728.1"/>
    <property type="molecule type" value="Transcribed_RNA"/>
</dbReference>
<reference evidence="1" key="1">
    <citation type="submission" date="2017-07" db="EMBL/GenBank/DDBJ databases">
        <authorList>
            <person name="Mikheyev A."/>
            <person name="Grau M."/>
        </authorList>
    </citation>
    <scope>NUCLEOTIDE SEQUENCE</scope>
    <source>
        <tissue evidence="1">Venom_gland</tissue>
    </source>
</reference>
<organism evidence="1">
    <name type="scientific">Micrurus lemniscatus lemniscatus</name>
    <dbReference type="NCBI Taxonomy" id="129467"/>
    <lineage>
        <taxon>Eukaryota</taxon>
        <taxon>Metazoa</taxon>
        <taxon>Chordata</taxon>
        <taxon>Craniata</taxon>
        <taxon>Vertebrata</taxon>
        <taxon>Euteleostomi</taxon>
        <taxon>Lepidosauria</taxon>
        <taxon>Squamata</taxon>
        <taxon>Bifurcata</taxon>
        <taxon>Unidentata</taxon>
        <taxon>Episquamata</taxon>
        <taxon>Toxicofera</taxon>
        <taxon>Serpentes</taxon>
        <taxon>Colubroidea</taxon>
        <taxon>Elapidae</taxon>
        <taxon>Elapinae</taxon>
        <taxon>Micrurus</taxon>
    </lineage>
</organism>
<sequence length="121" mass="14049">MWKIPVQSLVKDIRQETESTISPVKRDTLRRQKLNLFQFMQETKGWKEMLVCTNNVCNFFFLLDAKFRKESIELYGIPLSKYPAICCNGFASFSKVNQCASKHKAVNIKSEAAIRILKNRV</sequence>
<dbReference type="AlphaFoldDB" id="A0A2D4JJP5"/>
<reference evidence="1" key="2">
    <citation type="submission" date="2017-11" db="EMBL/GenBank/DDBJ databases">
        <title>Coralsnake Venomics: Analyses of Venom Gland Transcriptomes and Proteomes of Six Brazilian Taxa.</title>
        <authorList>
            <person name="Aird S.D."/>
            <person name="Jorge da Silva N."/>
            <person name="Qiu L."/>
            <person name="Villar-Briones A."/>
            <person name="Aparecida-Saddi V."/>
            <person name="Campos-Telles M.P."/>
            <person name="Grau M."/>
            <person name="Mikheyev A.S."/>
        </authorList>
    </citation>
    <scope>NUCLEOTIDE SEQUENCE</scope>
    <source>
        <tissue evidence="1">Venom_gland</tissue>
    </source>
</reference>
<protein>
    <submittedName>
        <fullName evidence="1">Uncharacterized protein</fullName>
    </submittedName>
</protein>
<name>A0A2D4JJP5_MICLE</name>